<name>A0A1H4GT60_9GAMM</name>
<evidence type="ECO:0000313" key="2">
    <source>
        <dbReference type="Proteomes" id="UP000199397"/>
    </source>
</evidence>
<dbReference type="AlphaFoldDB" id="A0A1H4GT60"/>
<proteinExistence type="predicted"/>
<dbReference type="OrthoDB" id="2472181at2"/>
<dbReference type="Proteomes" id="UP000199397">
    <property type="component" value="Unassembled WGS sequence"/>
</dbReference>
<dbReference type="Gene3D" id="3.40.50.720">
    <property type="entry name" value="NAD(P)-binding Rossmann-like Domain"/>
    <property type="match status" value="1"/>
</dbReference>
<organism evidence="1 2">
    <name type="scientific">Thiothrix caldifontis</name>
    <dbReference type="NCBI Taxonomy" id="525918"/>
    <lineage>
        <taxon>Bacteria</taxon>
        <taxon>Pseudomonadati</taxon>
        <taxon>Pseudomonadota</taxon>
        <taxon>Gammaproteobacteria</taxon>
        <taxon>Thiotrichales</taxon>
        <taxon>Thiotrichaceae</taxon>
        <taxon>Thiothrix</taxon>
    </lineage>
</organism>
<accession>A0A1H4GT60</accession>
<evidence type="ECO:0000313" key="1">
    <source>
        <dbReference type="EMBL" id="SEB12839.1"/>
    </source>
</evidence>
<gene>
    <name evidence="1" type="ORF">SAMN05660964_03693</name>
</gene>
<sequence length="116" mass="13091">MAYQALLSLGYSIRLLAPQQWQAELLRRAKDDPEIGLHPLLSLFTHYDFSREPEHILFDERNTQAGLAGSGIDCPVVDQQAFADYFAWLAQQGHLPLPQTGLRQPLVGKRHIRGEA</sequence>
<dbReference type="RefSeq" id="WP_093071022.1">
    <property type="nucleotide sequence ID" value="NZ_FNQP01000041.1"/>
</dbReference>
<dbReference type="STRING" id="525918.SAMN05660964_03693"/>
<dbReference type="EMBL" id="FNQP01000041">
    <property type="protein sequence ID" value="SEB12839.1"/>
    <property type="molecule type" value="Genomic_DNA"/>
</dbReference>
<keyword evidence="2" id="KW-1185">Reference proteome</keyword>
<protein>
    <submittedName>
        <fullName evidence="1">Uncharacterized protein</fullName>
    </submittedName>
</protein>
<reference evidence="1 2" key="1">
    <citation type="submission" date="2016-10" db="EMBL/GenBank/DDBJ databases">
        <authorList>
            <person name="de Groot N.N."/>
        </authorList>
    </citation>
    <scope>NUCLEOTIDE SEQUENCE [LARGE SCALE GENOMIC DNA]</scope>
    <source>
        <strain evidence="1 2">DSM 21228</strain>
    </source>
</reference>